<dbReference type="PANTHER" id="PTHR47969">
    <property type="entry name" value="CHROMOSOME-ASSOCIATED KINESIN KIF4A-RELATED"/>
    <property type="match status" value="1"/>
</dbReference>
<evidence type="ECO:0000259" key="8">
    <source>
        <dbReference type="PROSITE" id="PS50067"/>
    </source>
</evidence>
<feature type="region of interest" description="Disordered" evidence="7">
    <location>
        <begin position="1"/>
        <end position="26"/>
    </location>
</feature>
<dbReference type="AlphaFoldDB" id="A0A1A8WG60"/>
<proteinExistence type="inferred from homology"/>
<dbReference type="GO" id="GO:0008017">
    <property type="term" value="F:microtubule binding"/>
    <property type="evidence" value="ECO:0007669"/>
    <property type="project" value="InterPro"/>
</dbReference>
<reference evidence="10" key="1">
    <citation type="submission" date="2016-05" db="EMBL/GenBank/DDBJ databases">
        <authorList>
            <person name="Naeem Raeece"/>
        </authorList>
    </citation>
    <scope>NUCLEOTIDE SEQUENCE [LARGE SCALE GENOMIC DNA]</scope>
</reference>
<dbReference type="GO" id="GO:0005737">
    <property type="term" value="C:cytoplasm"/>
    <property type="evidence" value="ECO:0007669"/>
    <property type="project" value="UniProtKB-SubCell"/>
</dbReference>
<organism evidence="9 10">
    <name type="scientific">Plasmodium ovale curtisi</name>
    <dbReference type="NCBI Taxonomy" id="864141"/>
    <lineage>
        <taxon>Eukaryota</taxon>
        <taxon>Sar</taxon>
        <taxon>Alveolata</taxon>
        <taxon>Apicomplexa</taxon>
        <taxon>Aconoidasida</taxon>
        <taxon>Haemosporida</taxon>
        <taxon>Plasmodiidae</taxon>
        <taxon>Plasmodium</taxon>
        <taxon>Plasmodium (Plasmodium)</taxon>
    </lineage>
</organism>
<name>A0A1A8WG60_PLAOA</name>
<comment type="similarity">
    <text evidence="6">Belongs to the TRAFAC class myosin-kinesin ATPase superfamily. Kinesin family.</text>
</comment>
<dbReference type="PROSITE" id="PS50067">
    <property type="entry name" value="KINESIN_MOTOR_2"/>
    <property type="match status" value="1"/>
</dbReference>
<evidence type="ECO:0000256" key="5">
    <source>
        <dbReference type="ARBA" id="ARBA00023054"/>
    </source>
</evidence>
<feature type="compositionally biased region" description="Polar residues" evidence="7">
    <location>
        <begin position="11"/>
        <end position="21"/>
    </location>
</feature>
<evidence type="ECO:0000256" key="7">
    <source>
        <dbReference type="SAM" id="MobiDB-lite"/>
    </source>
</evidence>
<accession>A0A1A8WG60</accession>
<evidence type="ECO:0000256" key="4">
    <source>
        <dbReference type="ARBA" id="ARBA00022840"/>
    </source>
</evidence>
<dbReference type="Gene3D" id="3.40.850.10">
    <property type="entry name" value="Kinesin motor domain"/>
    <property type="match status" value="1"/>
</dbReference>
<evidence type="ECO:0000256" key="2">
    <source>
        <dbReference type="ARBA" id="ARBA00022490"/>
    </source>
</evidence>
<gene>
    <name evidence="9" type="ORF">POVCU2_0070960</name>
</gene>
<dbReference type="GO" id="GO:0003777">
    <property type="term" value="F:microtubule motor activity"/>
    <property type="evidence" value="ECO:0007669"/>
    <property type="project" value="InterPro"/>
</dbReference>
<dbReference type="InterPro" id="IPR001752">
    <property type="entry name" value="Kinesin_motor_dom"/>
</dbReference>
<comment type="subcellular location">
    <subcellularLocation>
        <location evidence="1">Cytoplasm</location>
    </subcellularLocation>
</comment>
<dbReference type="GO" id="GO:0005524">
    <property type="term" value="F:ATP binding"/>
    <property type="evidence" value="ECO:0007669"/>
    <property type="project" value="UniProtKB-UniRule"/>
</dbReference>
<dbReference type="EMBL" id="FLQU01001192">
    <property type="protein sequence ID" value="SBS91945.1"/>
    <property type="molecule type" value="Genomic_DNA"/>
</dbReference>
<evidence type="ECO:0000256" key="3">
    <source>
        <dbReference type="ARBA" id="ARBA00022741"/>
    </source>
</evidence>
<evidence type="ECO:0000313" key="9">
    <source>
        <dbReference type="EMBL" id="SBS91945.1"/>
    </source>
</evidence>
<feature type="domain" description="Kinesin motor" evidence="8">
    <location>
        <begin position="151"/>
        <end position="369"/>
    </location>
</feature>
<keyword evidence="3 6" id="KW-0547">Nucleotide-binding</keyword>
<dbReference type="Proteomes" id="UP000078560">
    <property type="component" value="Unassembled WGS sequence"/>
</dbReference>
<dbReference type="SMART" id="SM00129">
    <property type="entry name" value="KISc"/>
    <property type="match status" value="1"/>
</dbReference>
<feature type="non-terminal residue" evidence="9">
    <location>
        <position position="369"/>
    </location>
</feature>
<keyword evidence="6" id="KW-0505">Motor protein</keyword>
<dbReference type="GO" id="GO:0007018">
    <property type="term" value="P:microtubule-based movement"/>
    <property type="evidence" value="ECO:0007669"/>
    <property type="project" value="InterPro"/>
</dbReference>
<evidence type="ECO:0000256" key="6">
    <source>
        <dbReference type="PROSITE-ProRule" id="PRU00283"/>
    </source>
</evidence>
<dbReference type="Pfam" id="PF00225">
    <property type="entry name" value="Kinesin"/>
    <property type="match status" value="1"/>
</dbReference>
<dbReference type="GO" id="GO:0051231">
    <property type="term" value="P:spindle elongation"/>
    <property type="evidence" value="ECO:0007669"/>
    <property type="project" value="TreeGrafter"/>
</dbReference>
<keyword evidence="2" id="KW-0963">Cytoplasm</keyword>
<keyword evidence="5" id="KW-0175">Coiled coil</keyword>
<dbReference type="GO" id="GO:0005875">
    <property type="term" value="C:microtubule associated complex"/>
    <property type="evidence" value="ECO:0007669"/>
    <property type="project" value="TreeGrafter"/>
</dbReference>
<dbReference type="InterPro" id="IPR027417">
    <property type="entry name" value="P-loop_NTPase"/>
</dbReference>
<dbReference type="InterPro" id="IPR036961">
    <property type="entry name" value="Kinesin_motor_dom_sf"/>
</dbReference>
<feature type="compositionally biased region" description="Basic and acidic residues" evidence="7">
    <location>
        <begin position="1"/>
        <end position="10"/>
    </location>
</feature>
<keyword evidence="4 6" id="KW-0067">ATP-binding</keyword>
<feature type="binding site" evidence="6">
    <location>
        <begin position="236"/>
        <end position="243"/>
    </location>
    <ligand>
        <name>ATP</name>
        <dbReference type="ChEBI" id="CHEBI:30616"/>
    </ligand>
</feature>
<sequence>MSEYLGDKDTNGNYEQNSQTNKKGDQSIFDIEPDKHEHLNPNGFLKGVNQIMENNPLLVNNNKIGIHNNEDIIQNKKRESENLHTFLSTEKDLESMFDNYSSSNDETSELNKISQYKNDNEICDISDNNEEILSDQNNRDGEEENTFDKNNCQVVVRIRPKKKEDKLCDDLSKNVNCNDVKNIKYNNNCICINNQKFLFDKVFKQEAHQEDVYSYLSNTFLDNLFDGYNCTIFAYGQTGSGKTYTMGFDYINKVTENIGILPRFLNDIFNMIEKKQKANNITFDTSCTYIEIYNEEIIDLIDFSEEDYDDKIGNKCNAPAINTVTNNKDLKINNDFYFQNKAELIKKIKNILTDPEIPEQLINSMTDFI</sequence>
<dbReference type="SUPFAM" id="SSF52540">
    <property type="entry name" value="P-loop containing nucleoside triphosphate hydrolases"/>
    <property type="match status" value="1"/>
</dbReference>
<evidence type="ECO:0000256" key="1">
    <source>
        <dbReference type="ARBA" id="ARBA00004496"/>
    </source>
</evidence>
<dbReference type="InterPro" id="IPR027640">
    <property type="entry name" value="Kinesin-like_fam"/>
</dbReference>
<dbReference type="GO" id="GO:0007052">
    <property type="term" value="P:mitotic spindle organization"/>
    <property type="evidence" value="ECO:0007669"/>
    <property type="project" value="TreeGrafter"/>
</dbReference>
<dbReference type="PANTHER" id="PTHR47969:SF15">
    <property type="entry name" value="CHROMOSOME-ASSOCIATED KINESIN KIF4A-RELATED"/>
    <property type="match status" value="1"/>
</dbReference>
<protein>
    <submittedName>
        <fullName evidence="9">Kinesin-4, putative</fullName>
    </submittedName>
</protein>
<evidence type="ECO:0000313" key="10">
    <source>
        <dbReference type="Proteomes" id="UP000078560"/>
    </source>
</evidence>